<dbReference type="InterPro" id="IPR006564">
    <property type="entry name" value="Znf_PMZ"/>
</dbReference>
<dbReference type="PANTHER" id="PTHR31669:SF283">
    <property type="entry name" value="PROTEIN FAR1-RELATED SEQUENCE"/>
    <property type="match status" value="1"/>
</dbReference>
<dbReference type="SMART" id="SM00575">
    <property type="entry name" value="ZnF_PMZ"/>
    <property type="match status" value="1"/>
</dbReference>
<evidence type="ECO:0000256" key="2">
    <source>
        <dbReference type="ARBA" id="ARBA00022723"/>
    </source>
</evidence>
<dbReference type="OrthoDB" id="1927586at2759"/>
<evidence type="ECO:0000256" key="4">
    <source>
        <dbReference type="ARBA" id="ARBA00022833"/>
    </source>
</evidence>
<gene>
    <name evidence="9" type="ORF">OLEA9_A044556</name>
</gene>
<dbReference type="InterPro" id="IPR031052">
    <property type="entry name" value="FHY3/FAR1"/>
</dbReference>
<dbReference type="AlphaFoldDB" id="A0A8S0UYQ3"/>
<keyword evidence="10" id="KW-1185">Reference proteome</keyword>
<evidence type="ECO:0000256" key="7">
    <source>
        <dbReference type="SAM" id="MobiDB-lite"/>
    </source>
</evidence>
<evidence type="ECO:0000256" key="5">
    <source>
        <dbReference type="PROSITE-ProRule" id="PRU00325"/>
    </source>
</evidence>
<reference evidence="9 10" key="1">
    <citation type="submission" date="2019-12" db="EMBL/GenBank/DDBJ databases">
        <authorList>
            <person name="Alioto T."/>
            <person name="Alioto T."/>
            <person name="Gomez Garrido J."/>
        </authorList>
    </citation>
    <scope>NUCLEOTIDE SEQUENCE [LARGE SCALE GENOMIC DNA]</scope>
</reference>
<dbReference type="InterPro" id="IPR007527">
    <property type="entry name" value="Znf_SWIM"/>
</dbReference>
<evidence type="ECO:0000256" key="6">
    <source>
        <dbReference type="RuleBase" id="RU367018"/>
    </source>
</evidence>
<evidence type="ECO:0000256" key="3">
    <source>
        <dbReference type="ARBA" id="ARBA00022771"/>
    </source>
</evidence>
<keyword evidence="6" id="KW-0539">Nucleus</keyword>
<comment type="function">
    <text evidence="6">Putative transcription activator involved in regulating light control of development.</text>
</comment>
<evidence type="ECO:0000313" key="9">
    <source>
        <dbReference type="EMBL" id="CAA3021759.1"/>
    </source>
</evidence>
<dbReference type="Gramene" id="OE9A044556T1">
    <property type="protein sequence ID" value="OE9A044556C1"/>
    <property type="gene ID" value="OE9A044556"/>
</dbReference>
<protein>
    <recommendedName>
        <fullName evidence="6">Protein FAR1-RELATED SEQUENCE</fullName>
    </recommendedName>
</protein>
<dbReference type="GO" id="GO:0006355">
    <property type="term" value="P:regulation of DNA-templated transcription"/>
    <property type="evidence" value="ECO:0007669"/>
    <property type="project" value="UniProtKB-UniRule"/>
</dbReference>
<keyword evidence="3 5" id="KW-0863">Zinc-finger</keyword>
<accession>A0A8S0UYQ3</accession>
<dbReference type="PANTHER" id="PTHR31669">
    <property type="entry name" value="PROTEIN FAR1-RELATED SEQUENCE 10-RELATED"/>
    <property type="match status" value="1"/>
</dbReference>
<dbReference type="EMBL" id="CACTIH010009059">
    <property type="protein sequence ID" value="CAA3021759.1"/>
    <property type="molecule type" value="Genomic_DNA"/>
</dbReference>
<organism evidence="9 10">
    <name type="scientific">Olea europaea subsp. europaea</name>
    <dbReference type="NCBI Taxonomy" id="158383"/>
    <lineage>
        <taxon>Eukaryota</taxon>
        <taxon>Viridiplantae</taxon>
        <taxon>Streptophyta</taxon>
        <taxon>Embryophyta</taxon>
        <taxon>Tracheophyta</taxon>
        <taxon>Spermatophyta</taxon>
        <taxon>Magnoliopsida</taxon>
        <taxon>eudicotyledons</taxon>
        <taxon>Gunneridae</taxon>
        <taxon>Pentapetalae</taxon>
        <taxon>asterids</taxon>
        <taxon>lamiids</taxon>
        <taxon>Lamiales</taxon>
        <taxon>Oleaceae</taxon>
        <taxon>Oleeae</taxon>
        <taxon>Olea</taxon>
    </lineage>
</organism>
<feature type="domain" description="SWIM-type" evidence="8">
    <location>
        <begin position="152"/>
        <end position="190"/>
    </location>
</feature>
<name>A0A8S0UYQ3_OLEEU</name>
<evidence type="ECO:0000256" key="1">
    <source>
        <dbReference type="ARBA" id="ARBA00005889"/>
    </source>
</evidence>
<sequence length="411" mass="47256">MIEKYNLHDNDWLSGLYSNRGRWVPCYLKCMFWAAMLTTQRSESMNAFFDGYVHSKTSLKQFVEQYERALRNKVEKEFRAYFKSYSQMVPCAKKYELEKQFQLVYTISKFRKVQDEFIGKVYCDLISSLECFSGTRYEVLEDVILYDRLKKKRCYVTFEKEKCEIVCSCHLFEFRGIICRHAIAILIRNNITSLPDSYILRRWRRDVSRAHTKVVANYDGLSSSPAQLRYDKLCQSFASLANLVAEDDEESRQVMEWIDCKEQTVGLTRSIGGSNNLAQQASQIALDDGASHHFVKGSVQDPKYSNKKGVPKKLRRKRCLESNSSNAKSHPTLVKGRKTKAGPSKLGEVESISYSMQAPVSYSQLLMGAAESHAFTQQQMSPNFIPLDPTNAMLYGPVGNAMPNYYPHVPY</sequence>
<comment type="similarity">
    <text evidence="1 6">Belongs to the FHY3/FAR1 family.</text>
</comment>
<dbReference type="Pfam" id="PF04434">
    <property type="entry name" value="SWIM"/>
    <property type="match status" value="1"/>
</dbReference>
<comment type="subcellular location">
    <subcellularLocation>
        <location evidence="6">Nucleus</location>
    </subcellularLocation>
</comment>
<comment type="caution">
    <text evidence="9">The sequence shown here is derived from an EMBL/GenBank/DDBJ whole genome shotgun (WGS) entry which is preliminary data.</text>
</comment>
<dbReference type="GO" id="GO:0005634">
    <property type="term" value="C:nucleus"/>
    <property type="evidence" value="ECO:0007669"/>
    <property type="project" value="UniProtKB-SubCell"/>
</dbReference>
<keyword evidence="2 6" id="KW-0479">Metal-binding</keyword>
<feature type="region of interest" description="Disordered" evidence="7">
    <location>
        <begin position="295"/>
        <end position="344"/>
    </location>
</feature>
<proteinExistence type="inferred from homology"/>
<dbReference type="PROSITE" id="PS50966">
    <property type="entry name" value="ZF_SWIM"/>
    <property type="match status" value="1"/>
</dbReference>
<keyword evidence="4 6" id="KW-0862">Zinc</keyword>
<feature type="compositionally biased region" description="Basic residues" evidence="7">
    <location>
        <begin position="305"/>
        <end position="318"/>
    </location>
</feature>
<dbReference type="Proteomes" id="UP000594638">
    <property type="component" value="Unassembled WGS sequence"/>
</dbReference>
<dbReference type="GO" id="GO:0008270">
    <property type="term" value="F:zinc ion binding"/>
    <property type="evidence" value="ECO:0007669"/>
    <property type="project" value="UniProtKB-UniRule"/>
</dbReference>
<evidence type="ECO:0000313" key="10">
    <source>
        <dbReference type="Proteomes" id="UP000594638"/>
    </source>
</evidence>
<evidence type="ECO:0000259" key="8">
    <source>
        <dbReference type="PROSITE" id="PS50966"/>
    </source>
</evidence>